<dbReference type="EMBL" id="JRES01000933">
    <property type="protein sequence ID" value="KNC27100.1"/>
    <property type="molecule type" value="Genomic_DNA"/>
</dbReference>
<keyword evidence="3" id="KW-1185">Reference proteome</keyword>
<organism evidence="2 3">
    <name type="scientific">Lucilia cuprina</name>
    <name type="common">Green bottle fly</name>
    <name type="synonym">Australian sheep blowfly</name>
    <dbReference type="NCBI Taxonomy" id="7375"/>
    <lineage>
        <taxon>Eukaryota</taxon>
        <taxon>Metazoa</taxon>
        <taxon>Ecdysozoa</taxon>
        <taxon>Arthropoda</taxon>
        <taxon>Hexapoda</taxon>
        <taxon>Insecta</taxon>
        <taxon>Pterygota</taxon>
        <taxon>Neoptera</taxon>
        <taxon>Endopterygota</taxon>
        <taxon>Diptera</taxon>
        <taxon>Brachycera</taxon>
        <taxon>Muscomorpha</taxon>
        <taxon>Oestroidea</taxon>
        <taxon>Calliphoridae</taxon>
        <taxon>Luciliinae</taxon>
        <taxon>Lucilia</taxon>
    </lineage>
</organism>
<keyword evidence="1" id="KW-0732">Signal</keyword>
<feature type="signal peptide" evidence="1">
    <location>
        <begin position="1"/>
        <end position="21"/>
    </location>
</feature>
<dbReference type="AlphaFoldDB" id="A0A0L0C486"/>
<reference evidence="2 3" key="1">
    <citation type="journal article" date="2015" name="Nat. Commun.">
        <title>Lucilia cuprina genome unlocks parasitic fly biology to underpin future interventions.</title>
        <authorList>
            <person name="Anstead C.A."/>
            <person name="Korhonen P.K."/>
            <person name="Young N.D."/>
            <person name="Hall R.S."/>
            <person name="Jex A.R."/>
            <person name="Murali S.C."/>
            <person name="Hughes D.S."/>
            <person name="Lee S.F."/>
            <person name="Perry T."/>
            <person name="Stroehlein A.J."/>
            <person name="Ansell B.R."/>
            <person name="Breugelmans B."/>
            <person name="Hofmann A."/>
            <person name="Qu J."/>
            <person name="Dugan S."/>
            <person name="Lee S.L."/>
            <person name="Chao H."/>
            <person name="Dinh H."/>
            <person name="Han Y."/>
            <person name="Doddapaneni H.V."/>
            <person name="Worley K.C."/>
            <person name="Muzny D.M."/>
            <person name="Ioannidis P."/>
            <person name="Waterhouse R.M."/>
            <person name="Zdobnov E.M."/>
            <person name="James P.J."/>
            <person name="Bagnall N.H."/>
            <person name="Kotze A.C."/>
            <person name="Gibbs R.A."/>
            <person name="Richards S."/>
            <person name="Batterham P."/>
            <person name="Gasser R.B."/>
        </authorList>
    </citation>
    <scope>NUCLEOTIDE SEQUENCE [LARGE SCALE GENOMIC DNA]</scope>
    <source>
        <strain evidence="2 3">LS</strain>
        <tissue evidence="2">Full body</tissue>
    </source>
</reference>
<dbReference type="OrthoDB" id="8032689at2759"/>
<sequence>MAGLKIYNLFFLIITAKSILCQSTQYSAEELKIIDELKISTNIADKLKYSIIENLNIIPQHYITSAANATQYLLKDQTLQDNNKPEILEFKKNLTEYLDKHAPSMANIQASYTAMIDFGQMINHYYELSDNELTPETKLIIELMNKYNCKTIAGNMSDHYEKFLLDVSKMLEENKTHMDKPLLDLYEKLMRASYLSKKMALILKYLIM</sequence>
<comment type="caution">
    <text evidence="2">The sequence shown here is derived from an EMBL/GenBank/DDBJ whole genome shotgun (WGS) entry which is preliminary data.</text>
</comment>
<dbReference type="Proteomes" id="UP000037069">
    <property type="component" value="Unassembled WGS sequence"/>
</dbReference>
<evidence type="ECO:0000313" key="3">
    <source>
        <dbReference type="Proteomes" id="UP000037069"/>
    </source>
</evidence>
<gene>
    <name evidence="2" type="ORF">FF38_12682</name>
</gene>
<protein>
    <submittedName>
        <fullName evidence="2">Uncharacterized protein</fullName>
    </submittedName>
</protein>
<evidence type="ECO:0000313" key="2">
    <source>
        <dbReference type="EMBL" id="KNC27100.1"/>
    </source>
</evidence>
<evidence type="ECO:0000256" key="1">
    <source>
        <dbReference type="SAM" id="SignalP"/>
    </source>
</evidence>
<proteinExistence type="predicted"/>
<feature type="chain" id="PRO_5005535761" evidence="1">
    <location>
        <begin position="22"/>
        <end position="208"/>
    </location>
</feature>
<name>A0A0L0C486_LUCCU</name>
<accession>A0A0L0C486</accession>